<evidence type="ECO:0008006" key="4">
    <source>
        <dbReference type="Google" id="ProtNLM"/>
    </source>
</evidence>
<dbReference type="EMBL" id="QFOD01000022">
    <property type="protein sequence ID" value="PZP28549.1"/>
    <property type="molecule type" value="Genomic_DNA"/>
</dbReference>
<dbReference type="Gene3D" id="3.30.1150.10">
    <property type="match status" value="1"/>
</dbReference>
<gene>
    <name evidence="2" type="ORF">DI603_19220</name>
</gene>
<protein>
    <recommendedName>
        <fullName evidence="4">TonB C-terminal domain-containing protein</fullName>
    </recommendedName>
</protein>
<evidence type="ECO:0000313" key="3">
    <source>
        <dbReference type="Proteomes" id="UP000249633"/>
    </source>
</evidence>
<evidence type="ECO:0000313" key="2">
    <source>
        <dbReference type="EMBL" id="PZP28549.1"/>
    </source>
</evidence>
<sequence length="168" mass="18039">MRDGPWSPVTRWLLGPLLAGCSATPRAPAPPPPAMPAPPPAVAAASAPVAKPPAGLPAPRAVRTPAELRRQAAERLVAANPAGSYLTPSPPILLAIPVLEVELNRDGSVRRIQVLRHPSQAPETVQMAINAIHKAAPYGDLRHMPQPWAFTETFLFDDDKRFKPRTLD</sequence>
<accession>A0A2W5FFT3</accession>
<proteinExistence type="predicted"/>
<dbReference type="Proteomes" id="UP000249633">
    <property type="component" value="Unassembled WGS sequence"/>
</dbReference>
<dbReference type="AlphaFoldDB" id="A0A2W5FFT3"/>
<comment type="caution">
    <text evidence="2">The sequence shown here is derived from an EMBL/GenBank/DDBJ whole genome shotgun (WGS) entry which is preliminary data.</text>
</comment>
<feature type="compositionally biased region" description="Pro residues" evidence="1">
    <location>
        <begin position="27"/>
        <end position="41"/>
    </location>
</feature>
<reference evidence="2 3" key="1">
    <citation type="submission" date="2017-08" db="EMBL/GenBank/DDBJ databases">
        <title>Infants hospitalized years apart are colonized by the same room-sourced microbial strains.</title>
        <authorList>
            <person name="Brooks B."/>
            <person name="Olm M.R."/>
            <person name="Firek B.A."/>
            <person name="Baker R."/>
            <person name="Thomas B.C."/>
            <person name="Morowitz M.J."/>
            <person name="Banfield J.F."/>
        </authorList>
    </citation>
    <scope>NUCLEOTIDE SEQUENCE [LARGE SCALE GENOMIC DNA]</scope>
    <source>
        <strain evidence="2">S2_012_000_R2_81</strain>
    </source>
</reference>
<name>A0A2W5FFT3_9BURK</name>
<feature type="region of interest" description="Disordered" evidence="1">
    <location>
        <begin position="24"/>
        <end position="46"/>
    </location>
</feature>
<evidence type="ECO:0000256" key="1">
    <source>
        <dbReference type="SAM" id="MobiDB-lite"/>
    </source>
</evidence>
<organism evidence="2 3">
    <name type="scientific">Roseateles depolymerans</name>
    <dbReference type="NCBI Taxonomy" id="76731"/>
    <lineage>
        <taxon>Bacteria</taxon>
        <taxon>Pseudomonadati</taxon>
        <taxon>Pseudomonadota</taxon>
        <taxon>Betaproteobacteria</taxon>
        <taxon>Burkholderiales</taxon>
        <taxon>Sphaerotilaceae</taxon>
        <taxon>Roseateles</taxon>
    </lineage>
</organism>